<dbReference type="Proteomes" id="UP000219453">
    <property type="component" value="Unassembled WGS sequence"/>
</dbReference>
<evidence type="ECO:0000256" key="3">
    <source>
        <dbReference type="ARBA" id="ARBA00022722"/>
    </source>
</evidence>
<evidence type="ECO:0000256" key="2">
    <source>
        <dbReference type="ARBA" id="ARBA00022649"/>
    </source>
</evidence>
<dbReference type="InterPro" id="IPR052379">
    <property type="entry name" value="Type_VII_TA_RNase"/>
</dbReference>
<dbReference type="Gene3D" id="1.20.120.580">
    <property type="entry name" value="bsu32300-like"/>
    <property type="match status" value="1"/>
</dbReference>
<evidence type="ECO:0000256" key="1">
    <source>
        <dbReference type="ARBA" id="ARBA00022553"/>
    </source>
</evidence>
<keyword evidence="7" id="KW-1185">Reference proteome</keyword>
<sequence length="133" mass="14707">MDSRTERRILQKAQYVRDAVEVLAEKRDSLTLAAYRSSRSNRTIVEREFETAIQACIDIAKMVLRTDGADVPPTNAAAFRLLGDRAILDDDTATGMAQAAGFRNVLAHQYGDEIDDEDCTTSCNPSFRCSSSI</sequence>
<proteinExistence type="inferred from homology"/>
<reference evidence="6 7" key="1">
    <citation type="submission" date="2017-09" db="EMBL/GenBank/DDBJ databases">
        <authorList>
            <person name="Ehlers B."/>
            <person name="Leendertz F.H."/>
        </authorList>
    </citation>
    <scope>NUCLEOTIDE SEQUENCE [LARGE SCALE GENOMIC DNA]</scope>
    <source>
        <strain evidence="6 7">DSM 27208</strain>
    </source>
</reference>
<evidence type="ECO:0000256" key="4">
    <source>
        <dbReference type="ARBA" id="ARBA00022801"/>
    </source>
</evidence>
<comment type="similarity">
    <text evidence="5">Belongs to the HepT RNase toxin family.</text>
</comment>
<evidence type="ECO:0000313" key="7">
    <source>
        <dbReference type="Proteomes" id="UP000219453"/>
    </source>
</evidence>
<keyword evidence="1" id="KW-0597">Phosphoprotein</keyword>
<accession>A0A285NRX8</accession>
<dbReference type="Pfam" id="PF01934">
    <property type="entry name" value="HepT-like"/>
    <property type="match status" value="1"/>
</dbReference>
<name>A0A285NRX8_NATPI</name>
<gene>
    <name evidence="6" type="ORF">SAMN06269185_1373</name>
</gene>
<dbReference type="PANTHER" id="PTHR33397">
    <property type="entry name" value="UPF0331 PROTEIN YUTE"/>
    <property type="match status" value="1"/>
</dbReference>
<organism evidence="6 7">
    <name type="scientific">Natronoarchaeum philippinense</name>
    <dbReference type="NCBI Taxonomy" id="558529"/>
    <lineage>
        <taxon>Archaea</taxon>
        <taxon>Methanobacteriati</taxon>
        <taxon>Methanobacteriota</taxon>
        <taxon>Stenosarchaea group</taxon>
        <taxon>Halobacteria</taxon>
        <taxon>Halobacteriales</taxon>
        <taxon>Natronoarchaeaceae</taxon>
    </lineage>
</organism>
<dbReference type="AlphaFoldDB" id="A0A285NRX8"/>
<dbReference type="InterPro" id="IPR037038">
    <property type="entry name" value="HepT-like_sf"/>
</dbReference>
<dbReference type="OrthoDB" id="25331at2157"/>
<keyword evidence="3" id="KW-0540">Nuclease</keyword>
<dbReference type="InterPro" id="IPR008201">
    <property type="entry name" value="HepT-like"/>
</dbReference>
<dbReference type="GO" id="GO:0004540">
    <property type="term" value="F:RNA nuclease activity"/>
    <property type="evidence" value="ECO:0007669"/>
    <property type="project" value="InterPro"/>
</dbReference>
<dbReference type="EMBL" id="OBEJ01000002">
    <property type="protein sequence ID" value="SNZ11683.1"/>
    <property type="molecule type" value="Genomic_DNA"/>
</dbReference>
<evidence type="ECO:0000256" key="5">
    <source>
        <dbReference type="ARBA" id="ARBA00024207"/>
    </source>
</evidence>
<dbReference type="GO" id="GO:0016787">
    <property type="term" value="F:hydrolase activity"/>
    <property type="evidence" value="ECO:0007669"/>
    <property type="project" value="UniProtKB-KW"/>
</dbReference>
<dbReference type="NCBIfam" id="NF047751">
    <property type="entry name" value="HepT_toxin"/>
    <property type="match status" value="1"/>
</dbReference>
<keyword evidence="2" id="KW-1277">Toxin-antitoxin system</keyword>
<dbReference type="PANTHER" id="PTHR33397:SF5">
    <property type="entry name" value="RNASE YUTE-RELATED"/>
    <property type="match status" value="1"/>
</dbReference>
<keyword evidence="4" id="KW-0378">Hydrolase</keyword>
<dbReference type="GO" id="GO:0110001">
    <property type="term" value="C:toxin-antitoxin complex"/>
    <property type="evidence" value="ECO:0007669"/>
    <property type="project" value="InterPro"/>
</dbReference>
<evidence type="ECO:0000313" key="6">
    <source>
        <dbReference type="EMBL" id="SNZ11683.1"/>
    </source>
</evidence>
<protein>
    <submittedName>
        <fullName evidence="6">Uncharacterized conserved protein YutE, UPF0331/DUF86 family</fullName>
    </submittedName>
</protein>
<dbReference type="RefSeq" id="WP_097008368.1">
    <property type="nucleotide sequence ID" value="NZ_OBEJ01000002.1"/>
</dbReference>